<dbReference type="EMBL" id="LGRX02024954">
    <property type="protein sequence ID" value="KAK3253211.1"/>
    <property type="molecule type" value="Genomic_DNA"/>
</dbReference>
<dbReference type="PROSITE" id="PS50222">
    <property type="entry name" value="EF_HAND_2"/>
    <property type="match status" value="2"/>
</dbReference>
<dbReference type="InterPro" id="IPR011992">
    <property type="entry name" value="EF-hand-dom_pair"/>
</dbReference>
<feature type="domain" description="EF-hand" evidence="5">
    <location>
        <begin position="573"/>
        <end position="608"/>
    </location>
</feature>
<dbReference type="GO" id="GO:0005509">
    <property type="term" value="F:calcium ion binding"/>
    <property type="evidence" value="ECO:0007669"/>
    <property type="project" value="InterPro"/>
</dbReference>
<comment type="similarity">
    <text evidence="1">Belongs to the AFG1 ATPase family.</text>
</comment>
<keyword evidence="7" id="KW-1185">Reference proteome</keyword>
<dbReference type="NCBIfam" id="NF040713">
    <property type="entry name" value="ZapE"/>
    <property type="match status" value="1"/>
</dbReference>
<evidence type="ECO:0000259" key="5">
    <source>
        <dbReference type="PROSITE" id="PS50222"/>
    </source>
</evidence>
<evidence type="ECO:0000256" key="4">
    <source>
        <dbReference type="ARBA" id="ARBA00022840"/>
    </source>
</evidence>
<dbReference type="InterPro" id="IPR005654">
    <property type="entry name" value="ATPase_AFG1-like"/>
</dbReference>
<dbReference type="InterPro" id="IPR027417">
    <property type="entry name" value="P-loop_NTPase"/>
</dbReference>
<gene>
    <name evidence="6" type="ORF">CYMTET_37527</name>
</gene>
<dbReference type="PANTHER" id="PTHR12169">
    <property type="entry name" value="ATPASE N2B"/>
    <property type="match status" value="1"/>
</dbReference>
<evidence type="ECO:0000256" key="1">
    <source>
        <dbReference type="ARBA" id="ARBA00010322"/>
    </source>
</evidence>
<dbReference type="AlphaFoldDB" id="A0AAE0CDV3"/>
<evidence type="ECO:0000256" key="2">
    <source>
        <dbReference type="ARBA" id="ARBA00022741"/>
    </source>
</evidence>
<reference evidence="6 7" key="1">
    <citation type="journal article" date="2015" name="Genome Biol. Evol.">
        <title>Comparative Genomics of a Bacterivorous Green Alga Reveals Evolutionary Causalities and Consequences of Phago-Mixotrophic Mode of Nutrition.</title>
        <authorList>
            <person name="Burns J.A."/>
            <person name="Paasch A."/>
            <person name="Narechania A."/>
            <person name="Kim E."/>
        </authorList>
    </citation>
    <scope>NUCLEOTIDE SEQUENCE [LARGE SCALE GENOMIC DNA]</scope>
    <source>
        <strain evidence="6 7">PLY_AMNH</strain>
    </source>
</reference>
<evidence type="ECO:0000313" key="7">
    <source>
        <dbReference type="Proteomes" id="UP001190700"/>
    </source>
</evidence>
<dbReference type="PANTHER" id="PTHR12169:SF6">
    <property type="entry name" value="AFG1-LIKE ATPASE"/>
    <property type="match status" value="1"/>
</dbReference>
<organism evidence="6 7">
    <name type="scientific">Cymbomonas tetramitiformis</name>
    <dbReference type="NCBI Taxonomy" id="36881"/>
    <lineage>
        <taxon>Eukaryota</taxon>
        <taxon>Viridiplantae</taxon>
        <taxon>Chlorophyta</taxon>
        <taxon>Pyramimonadophyceae</taxon>
        <taxon>Pyramimonadales</taxon>
        <taxon>Pyramimonadaceae</taxon>
        <taxon>Cymbomonas</taxon>
    </lineage>
</organism>
<dbReference type="Pfam" id="PF13499">
    <property type="entry name" value="EF-hand_7"/>
    <property type="match status" value="1"/>
</dbReference>
<keyword evidence="2" id="KW-0547">Nucleotide-binding</keyword>
<dbReference type="Proteomes" id="UP001190700">
    <property type="component" value="Unassembled WGS sequence"/>
</dbReference>
<dbReference type="CDD" id="cd00051">
    <property type="entry name" value="EFh"/>
    <property type="match status" value="1"/>
</dbReference>
<dbReference type="SUPFAM" id="SSF47473">
    <property type="entry name" value="EF-hand"/>
    <property type="match status" value="1"/>
</dbReference>
<dbReference type="Gene3D" id="1.10.238.10">
    <property type="entry name" value="EF-hand"/>
    <property type="match status" value="1"/>
</dbReference>
<dbReference type="GO" id="GO:0005524">
    <property type="term" value="F:ATP binding"/>
    <property type="evidence" value="ECO:0007669"/>
    <property type="project" value="UniProtKB-KW"/>
</dbReference>
<accession>A0AAE0CDV3</accession>
<dbReference type="Pfam" id="PF03969">
    <property type="entry name" value="AFG1_ATPase"/>
    <property type="match status" value="2"/>
</dbReference>
<feature type="domain" description="EF-hand" evidence="5">
    <location>
        <begin position="531"/>
        <end position="566"/>
    </location>
</feature>
<dbReference type="SUPFAM" id="SSF52540">
    <property type="entry name" value="P-loop containing nucleoside triphosphate hydrolases"/>
    <property type="match status" value="1"/>
</dbReference>
<dbReference type="PROSITE" id="PS00018">
    <property type="entry name" value="EF_HAND_1"/>
    <property type="match status" value="2"/>
</dbReference>
<dbReference type="InterPro" id="IPR002048">
    <property type="entry name" value="EF_hand_dom"/>
</dbReference>
<protein>
    <recommendedName>
        <fullName evidence="5">EF-hand domain-containing protein</fullName>
    </recommendedName>
</protein>
<proteinExistence type="inferred from homology"/>
<evidence type="ECO:0000256" key="3">
    <source>
        <dbReference type="ARBA" id="ARBA00022837"/>
    </source>
</evidence>
<name>A0AAE0CDV3_9CHLO</name>
<comment type="caution">
    <text evidence="6">The sequence shown here is derived from an EMBL/GenBank/DDBJ whole genome shotgun (WGS) entry which is preliminary data.</text>
</comment>
<dbReference type="InterPro" id="IPR018247">
    <property type="entry name" value="EF_Hand_1_Ca_BS"/>
</dbReference>
<keyword evidence="4" id="KW-0067">ATP-binding</keyword>
<dbReference type="Gene3D" id="3.40.50.300">
    <property type="entry name" value="P-loop containing nucleotide triphosphate hydrolases"/>
    <property type="match status" value="1"/>
</dbReference>
<dbReference type="GO" id="GO:0016887">
    <property type="term" value="F:ATP hydrolysis activity"/>
    <property type="evidence" value="ECO:0007669"/>
    <property type="project" value="InterPro"/>
</dbReference>
<dbReference type="SMART" id="SM00054">
    <property type="entry name" value="EFh"/>
    <property type="match status" value="2"/>
</dbReference>
<keyword evidence="3" id="KW-0106">Calcium</keyword>
<sequence length="613" mass="68509">MRRWIGSGGALLRVPSGLGVSGEAYFETTMVHGLVLVRRLSQWHIGSRGQAVGCTQLGSPESTSLAGRRQQPPVFKGYFLGARNLRSGVPYDQIPAGQDVLQAYDHFCQSGLLEVDQSQRSAVASLRDLQDRLNKHEPAKTPKAGGWFSQLFGSEQKGPATLGPRGLYLVGGPGAGKSMVMDLFYHCIDSDQKRRVHFHEYMLDVHRRIHKLRNSGTGDPLVEIAKETARQSPLLCFDEFQVTDVADAMILKRLLEVMTDAGVVLVTTSNRVPDDLYKNGLQRDLFLPCIALIKERCLVHTFDKDCKDYRLTGSAVQHAADEHEGSAADAGTVLGKSAPRISQVWMAPLIQSTDHKMNEIFEQLVDGRKVTKGFVSVGGRRIPISAMAGGVARMHFDDMCKEPRGASDYLTISHSFHTILLDQVPQMTMEQLHFVRRLITFVDCLYERRCKLICTADTEIENVFTSASQPRKESADGTESAKDYVQKDEEFAWARTASRLAEMQTSEYLKAPWQGGGGAFLQGVAVEMEVLSEGNMFRVWDKYDMNSDGSIDKAELAELMADLQELRSDHRNVPEEWLESAFNEMDINCDGKISWAEFQKYFQDRRLTALIQV</sequence>
<dbReference type="GO" id="GO:0005739">
    <property type="term" value="C:mitochondrion"/>
    <property type="evidence" value="ECO:0007669"/>
    <property type="project" value="TreeGrafter"/>
</dbReference>
<evidence type="ECO:0000313" key="6">
    <source>
        <dbReference type="EMBL" id="KAK3253211.1"/>
    </source>
</evidence>